<dbReference type="OrthoDB" id="152385at2759"/>
<dbReference type="PROSITE" id="PS50835">
    <property type="entry name" value="IG_LIKE"/>
    <property type="match status" value="4"/>
</dbReference>
<evidence type="ECO:0000256" key="4">
    <source>
        <dbReference type="ARBA" id="ARBA00022737"/>
    </source>
</evidence>
<dbReference type="SMART" id="SM00060">
    <property type="entry name" value="FN3"/>
    <property type="match status" value="6"/>
</dbReference>
<keyword evidence="14" id="KW-1185">Reference proteome</keyword>
<feature type="domain" description="Ig-like" evidence="12">
    <location>
        <begin position="230"/>
        <end position="329"/>
    </location>
</feature>
<evidence type="ECO:0000256" key="11">
    <source>
        <dbReference type="SAM" id="Phobius"/>
    </source>
</evidence>
<evidence type="ECO:0000256" key="8">
    <source>
        <dbReference type="ARBA" id="ARBA00023157"/>
    </source>
</evidence>
<keyword evidence="8" id="KW-1015">Disulfide bond</keyword>
<keyword evidence="4" id="KW-0677">Repeat</keyword>
<feature type="domain" description="Ig-like" evidence="12">
    <location>
        <begin position="332"/>
        <end position="428"/>
    </location>
</feature>
<dbReference type="FunFam" id="2.60.40.10:FF:000028">
    <property type="entry name" value="Neuronal cell adhesion molecule"/>
    <property type="match status" value="1"/>
</dbReference>
<dbReference type="InterPro" id="IPR036116">
    <property type="entry name" value="FN3_sf"/>
</dbReference>
<dbReference type="Pfam" id="PF13927">
    <property type="entry name" value="Ig_3"/>
    <property type="match status" value="2"/>
</dbReference>
<dbReference type="InterPro" id="IPR003598">
    <property type="entry name" value="Ig_sub2"/>
</dbReference>
<dbReference type="Pfam" id="PF25059">
    <property type="entry name" value="FN3_DSCAM-DSCAML_C"/>
    <property type="match status" value="1"/>
</dbReference>
<dbReference type="GO" id="GO:0048731">
    <property type="term" value="P:system development"/>
    <property type="evidence" value="ECO:0007669"/>
    <property type="project" value="UniProtKB-ARBA"/>
</dbReference>
<keyword evidence="5" id="KW-0130">Cell adhesion</keyword>
<dbReference type="FunFam" id="2.60.40.10:FF:000093">
    <property type="entry name" value="Down syndrome cell adhesion molecule, isoform B"/>
    <property type="match status" value="1"/>
</dbReference>
<dbReference type="InterPro" id="IPR036179">
    <property type="entry name" value="Ig-like_dom_sf"/>
</dbReference>
<feature type="compositionally biased region" description="Pro residues" evidence="10">
    <location>
        <begin position="1347"/>
        <end position="1358"/>
    </location>
</feature>
<evidence type="ECO:0000256" key="1">
    <source>
        <dbReference type="ARBA" id="ARBA00004167"/>
    </source>
</evidence>
<feature type="region of interest" description="Disordered" evidence="10">
    <location>
        <begin position="1319"/>
        <end position="1390"/>
    </location>
</feature>
<dbReference type="Gene3D" id="2.60.40.10">
    <property type="entry name" value="Immunoglobulins"/>
    <property type="match status" value="11"/>
</dbReference>
<dbReference type="InterPro" id="IPR007110">
    <property type="entry name" value="Ig-like_dom"/>
</dbReference>
<feature type="region of interest" description="Disordered" evidence="10">
    <location>
        <begin position="1412"/>
        <end position="1440"/>
    </location>
</feature>
<dbReference type="InterPro" id="IPR003961">
    <property type="entry name" value="FN3_dom"/>
</dbReference>
<reference evidence="15" key="1">
    <citation type="submission" date="2025-08" db="UniProtKB">
        <authorList>
            <consortium name="RefSeq"/>
        </authorList>
    </citation>
    <scope>IDENTIFICATION</scope>
    <source>
        <tissue evidence="15">Whole organism</tissue>
    </source>
</reference>
<sequence>MTTAAAATRSGGDEMRGRRSRAGWCRRPAGPVLLAFIMMTGSAGARAQEGPAGSLRGPSFLLEPPTRLEFSNSTGGWLDCTATGSPPPSVSWVTGDGARVGDVGAVRRLEANGTLVLLPFAAAAYRQDVHSATYRCVAANAVGAITSREVLVRAVVTQAYSVEASSEEAPRGCTAVLRCSPPSFVRDLVRVVSWTQEPSYHIYPSQVGVCVLAAMLLPPSDLPGPLAVPPAWETEPQDASAERGRTAHLHCRARGVPPPTTVWKKAVGGRNGEYRELREFRERPPAFRVLTNGTLVMQAVGEDAEGFYLCQANNSIGSPLGKVVQLKVNSRPYFAAPSRMVSVKKGETAVLQCDISGDRPISVVWLHGGMELTPATNYRVSVKEDPRRDGLSAELQLASSESGDSGAYHCQAKNQFGVDKQLVQLQVQEPPPKPVGLQAALVSSQSINLQWQHSGAPGQDMESLRFIVEYRQQQQGAGAAAQWQRLDVRGQHAAVISDLRPATRYAVRVVAEGAAGRSEPSAELTLRTEPQRPAGAPLGVTARAVSSTTVLLTWSAPAPELRHGDVTSYNVGFKEEGGQTSYNMTSVPAMSGDTDDDGELTLTGLLKFTRYSIVVQAVNVVGAGPMSDSISVSTLEDVPSSPPEEVRCSSLTSQSLQVSWQPPPSAQVNGVLQGYTVHYESVLPDQRHPDAQDTAKTTALLTVLLDLRKATNHSVTVRAYTRKGEGVASRPVFCSTDEDAPGPPSDIKVVVSGPQSLLLTWLPPAEPNGAITKYTVYSRMVAGPGREELKHEKQTLSASQTSHEVKGLQQHVEYQFWVTASTRVGEGQSSHPVSQVPTARAGARVASIGTVVSRPWRSSVALACRAVGQPEPRVSWRPHRGQVLDSGEVMITGLAKEHAGNYTCTAENAYGSDSITYTLIVQVPPSAPQLLIATSTSSSVLLNWKAGDSGGAAISGFTLHYRRQHGDPNRLDLPRRSLSHELKGLQCGTTYHLQLVAHNQVGSSPKSSMLSVRTQGQAPGRPSPAALLSPGPASLQLRLAAWPDNGCPLLYFVVRYRAVSDAQWTLVSNSLKPQRRFSINGLTPASGYQLQVEANNIAGSSTEEYTFFTLTKDGEAPPPELVHRGGVLQPFYMDMRVVLPLAGAAVAMAAVCVAVALCWRTKQARPVKQTLDAAVDAAAQRERYYATLRKMAQSGDKIPETSEDISPYATFQLSDAAPQNTLLHSFMYHEQAMTEAASPPPLGPKGRRSRRSSHKSRACGQDSDESDSDGDPLTSSRTESSNQLDTGPGVHGGHGGLGAGLGARGLKHSQYNFIYHGAQSSTSSDISPMSEQKSLPRRGRHSKWLPPGLPPGVPPPPGGLRLPLGAADDRPRPAPLPAGLPSTSTARRVPPHELSEAECDMDTVKKLKLGLRSSLWSRTPRPSTPGAPLAPQHSDYSIAV</sequence>
<dbReference type="CDD" id="cd00063">
    <property type="entry name" value="FN3"/>
    <property type="match status" value="6"/>
</dbReference>
<dbReference type="FunFam" id="2.60.40.10:FF:000104">
    <property type="entry name" value="Down syndrome cell adhesion molecule b"/>
    <property type="match status" value="1"/>
</dbReference>
<evidence type="ECO:0000256" key="6">
    <source>
        <dbReference type="ARBA" id="ARBA00022989"/>
    </source>
</evidence>
<comment type="subcellular location">
    <subcellularLocation>
        <location evidence="1">Membrane</location>
        <topology evidence="1">Single-pass membrane protein</topology>
    </subcellularLocation>
</comment>
<dbReference type="FunFam" id="2.60.40.10:FF:000022">
    <property type="entry name" value="Cardiac titin"/>
    <property type="match status" value="1"/>
</dbReference>
<feature type="domain" description="Fibronectin type-III" evidence="13">
    <location>
        <begin position="433"/>
        <end position="531"/>
    </location>
</feature>
<dbReference type="RefSeq" id="XP_052121776.1">
    <property type="nucleotide sequence ID" value="XM_052265816.1"/>
</dbReference>
<dbReference type="PROSITE" id="PS50853">
    <property type="entry name" value="FN3"/>
    <property type="match status" value="6"/>
</dbReference>
<dbReference type="SUPFAM" id="SSF49265">
    <property type="entry name" value="Fibronectin type III"/>
    <property type="match status" value="4"/>
</dbReference>
<evidence type="ECO:0000256" key="5">
    <source>
        <dbReference type="ARBA" id="ARBA00022889"/>
    </source>
</evidence>
<organism evidence="14 15">
    <name type="scientific">Frankliniella occidentalis</name>
    <name type="common">Western flower thrips</name>
    <name type="synonym">Euthrips occidentalis</name>
    <dbReference type="NCBI Taxonomy" id="133901"/>
    <lineage>
        <taxon>Eukaryota</taxon>
        <taxon>Metazoa</taxon>
        <taxon>Ecdysozoa</taxon>
        <taxon>Arthropoda</taxon>
        <taxon>Hexapoda</taxon>
        <taxon>Insecta</taxon>
        <taxon>Pterygota</taxon>
        <taxon>Neoptera</taxon>
        <taxon>Paraneoptera</taxon>
        <taxon>Thysanoptera</taxon>
        <taxon>Terebrantia</taxon>
        <taxon>Thripoidea</taxon>
        <taxon>Thripidae</taxon>
        <taxon>Frankliniella</taxon>
    </lineage>
</organism>
<dbReference type="Pfam" id="PF07679">
    <property type="entry name" value="I-set"/>
    <property type="match status" value="1"/>
</dbReference>
<evidence type="ECO:0000313" key="15">
    <source>
        <dbReference type="RefSeq" id="XP_052121776.1"/>
    </source>
</evidence>
<name>A0A9C6TWY1_FRAOC</name>
<evidence type="ECO:0000256" key="3">
    <source>
        <dbReference type="ARBA" id="ARBA00022729"/>
    </source>
</evidence>
<dbReference type="InterPro" id="IPR013783">
    <property type="entry name" value="Ig-like_fold"/>
</dbReference>
<feature type="domain" description="Fibronectin type-III" evidence="13">
    <location>
        <begin position="1018"/>
        <end position="1114"/>
    </location>
</feature>
<feature type="region of interest" description="Disordered" evidence="10">
    <location>
        <begin position="1234"/>
        <end position="1298"/>
    </location>
</feature>
<dbReference type="GeneID" id="113215035"/>
<gene>
    <name evidence="15" type="primary">LOC113215035</name>
</gene>
<keyword evidence="3" id="KW-0732">Signal</keyword>
<feature type="compositionally biased region" description="Polar residues" evidence="10">
    <location>
        <begin position="1003"/>
        <end position="1017"/>
    </location>
</feature>
<feature type="compositionally biased region" description="Polar residues" evidence="10">
    <location>
        <begin position="1273"/>
        <end position="1285"/>
    </location>
</feature>
<evidence type="ECO:0000313" key="14">
    <source>
        <dbReference type="Proteomes" id="UP000504606"/>
    </source>
</evidence>
<feature type="region of interest" description="Disordered" evidence="10">
    <location>
        <begin position="1003"/>
        <end position="1027"/>
    </location>
</feature>
<dbReference type="PANTHER" id="PTHR13817:SF166">
    <property type="entry name" value="NEURONAL IGCAM-RELATED"/>
    <property type="match status" value="1"/>
</dbReference>
<evidence type="ECO:0000256" key="7">
    <source>
        <dbReference type="ARBA" id="ARBA00023136"/>
    </source>
</evidence>
<evidence type="ECO:0000256" key="9">
    <source>
        <dbReference type="ARBA" id="ARBA00023319"/>
    </source>
</evidence>
<protein>
    <submittedName>
        <fullName evidence="15">Cell adhesion molecule Dscam2</fullName>
    </submittedName>
</protein>
<dbReference type="GO" id="GO:0030154">
    <property type="term" value="P:cell differentiation"/>
    <property type="evidence" value="ECO:0007669"/>
    <property type="project" value="UniProtKB-ARBA"/>
</dbReference>
<accession>A0A9C6TWY1</accession>
<proteinExistence type="predicted"/>
<dbReference type="SMART" id="SM00409">
    <property type="entry name" value="IG"/>
    <property type="match status" value="4"/>
</dbReference>
<dbReference type="GO" id="GO:0007155">
    <property type="term" value="P:cell adhesion"/>
    <property type="evidence" value="ECO:0007669"/>
    <property type="project" value="UniProtKB-KW"/>
</dbReference>
<dbReference type="InterPro" id="IPR013098">
    <property type="entry name" value="Ig_I-set"/>
</dbReference>
<dbReference type="Pfam" id="PF00041">
    <property type="entry name" value="fn3"/>
    <property type="match status" value="5"/>
</dbReference>
<feature type="domain" description="Fibronectin type-III" evidence="13">
    <location>
        <begin position="536"/>
        <end position="637"/>
    </location>
</feature>
<dbReference type="InterPro" id="IPR050964">
    <property type="entry name" value="Striated_Muscle_Regulatory"/>
</dbReference>
<dbReference type="PANTHER" id="PTHR13817">
    <property type="entry name" value="TITIN"/>
    <property type="match status" value="1"/>
</dbReference>
<keyword evidence="7 11" id="KW-0472">Membrane</keyword>
<feature type="region of interest" description="Disordered" evidence="10">
    <location>
        <begin position="1"/>
        <end position="22"/>
    </location>
</feature>
<feature type="domain" description="Ig-like" evidence="12">
    <location>
        <begin position="58"/>
        <end position="152"/>
    </location>
</feature>
<dbReference type="Proteomes" id="UP000504606">
    <property type="component" value="Unplaced"/>
</dbReference>
<feature type="compositionally biased region" description="Gly residues" evidence="10">
    <location>
        <begin position="1289"/>
        <end position="1298"/>
    </location>
</feature>
<evidence type="ECO:0000256" key="2">
    <source>
        <dbReference type="ARBA" id="ARBA00022692"/>
    </source>
</evidence>
<evidence type="ECO:0000256" key="10">
    <source>
        <dbReference type="SAM" id="MobiDB-lite"/>
    </source>
</evidence>
<feature type="transmembrane region" description="Helical" evidence="11">
    <location>
        <begin position="1137"/>
        <end position="1159"/>
    </location>
</feature>
<feature type="compositionally biased region" description="Polar residues" evidence="10">
    <location>
        <begin position="1319"/>
        <end position="1333"/>
    </location>
</feature>
<dbReference type="InterPro" id="IPR056754">
    <property type="entry name" value="DSCAM/DSCAML_C"/>
</dbReference>
<dbReference type="SUPFAM" id="SSF48726">
    <property type="entry name" value="Immunoglobulin"/>
    <property type="match status" value="4"/>
</dbReference>
<evidence type="ECO:0000259" key="13">
    <source>
        <dbReference type="PROSITE" id="PS50853"/>
    </source>
</evidence>
<dbReference type="InterPro" id="IPR003599">
    <property type="entry name" value="Ig_sub"/>
</dbReference>
<dbReference type="PRINTS" id="PR00014">
    <property type="entry name" value="FNTYPEIII"/>
</dbReference>
<keyword evidence="9" id="KW-0393">Immunoglobulin domain</keyword>
<evidence type="ECO:0000259" key="12">
    <source>
        <dbReference type="PROSITE" id="PS50835"/>
    </source>
</evidence>
<dbReference type="GO" id="GO:0016020">
    <property type="term" value="C:membrane"/>
    <property type="evidence" value="ECO:0007669"/>
    <property type="project" value="UniProtKB-SubCell"/>
</dbReference>
<feature type="domain" description="Fibronectin type-III" evidence="13">
    <location>
        <begin position="642"/>
        <end position="739"/>
    </location>
</feature>
<feature type="domain" description="Ig-like" evidence="12">
    <location>
        <begin position="832"/>
        <end position="916"/>
    </location>
</feature>
<dbReference type="SMART" id="SM00408">
    <property type="entry name" value="IGc2"/>
    <property type="match status" value="4"/>
</dbReference>
<feature type="compositionally biased region" description="Basic residues" evidence="10">
    <location>
        <begin position="1245"/>
        <end position="1257"/>
    </location>
</feature>
<dbReference type="GO" id="GO:0009653">
    <property type="term" value="P:anatomical structure morphogenesis"/>
    <property type="evidence" value="ECO:0007669"/>
    <property type="project" value="UniProtKB-ARBA"/>
</dbReference>
<keyword evidence="2 11" id="KW-0812">Transmembrane</keyword>
<feature type="domain" description="Fibronectin type-III" evidence="13">
    <location>
        <begin position="743"/>
        <end position="841"/>
    </location>
</feature>
<dbReference type="KEGG" id="foc:113215035"/>
<feature type="domain" description="Fibronectin type-III" evidence="13">
    <location>
        <begin position="924"/>
        <end position="1017"/>
    </location>
</feature>
<keyword evidence="6 11" id="KW-1133">Transmembrane helix</keyword>